<organism evidence="4 5">
    <name type="scientific">Citrus x changshan-huyou</name>
    <dbReference type="NCBI Taxonomy" id="2935761"/>
    <lineage>
        <taxon>Eukaryota</taxon>
        <taxon>Viridiplantae</taxon>
        <taxon>Streptophyta</taxon>
        <taxon>Embryophyta</taxon>
        <taxon>Tracheophyta</taxon>
        <taxon>Spermatophyta</taxon>
        <taxon>Magnoliopsida</taxon>
        <taxon>eudicotyledons</taxon>
        <taxon>Gunneridae</taxon>
        <taxon>Pentapetalae</taxon>
        <taxon>rosids</taxon>
        <taxon>malvids</taxon>
        <taxon>Sapindales</taxon>
        <taxon>Rutaceae</taxon>
        <taxon>Aurantioideae</taxon>
        <taxon>Citrus</taxon>
    </lineage>
</organism>
<evidence type="ECO:0000259" key="3">
    <source>
        <dbReference type="Pfam" id="PF03763"/>
    </source>
</evidence>
<evidence type="ECO:0000256" key="2">
    <source>
        <dbReference type="SAM" id="MobiDB-lite"/>
    </source>
</evidence>
<dbReference type="AlphaFoldDB" id="A0AAP0M238"/>
<comment type="caution">
    <text evidence="4">The sequence shown here is derived from an EMBL/GenBank/DDBJ whole genome shotgun (WGS) entry which is preliminary data.</text>
</comment>
<protein>
    <recommendedName>
        <fullName evidence="3">Remorin C-terminal domain-containing protein</fullName>
    </recommendedName>
</protein>
<proteinExistence type="inferred from homology"/>
<feature type="compositionally biased region" description="Basic and acidic residues" evidence="2">
    <location>
        <begin position="245"/>
        <end position="256"/>
    </location>
</feature>
<feature type="compositionally biased region" description="Pro residues" evidence="2">
    <location>
        <begin position="269"/>
        <end position="279"/>
    </location>
</feature>
<feature type="region of interest" description="Disordered" evidence="2">
    <location>
        <begin position="87"/>
        <end position="299"/>
    </location>
</feature>
<evidence type="ECO:0000313" key="4">
    <source>
        <dbReference type="EMBL" id="KAK9189159.1"/>
    </source>
</evidence>
<dbReference type="PANTHER" id="PTHR31471">
    <property type="entry name" value="OS02G0116800 PROTEIN"/>
    <property type="match status" value="1"/>
</dbReference>
<keyword evidence="5" id="KW-1185">Reference proteome</keyword>
<accession>A0AAP0M238</accession>
<dbReference type="Proteomes" id="UP001428341">
    <property type="component" value="Unassembled WGS sequence"/>
</dbReference>
<dbReference type="InterPro" id="IPR005516">
    <property type="entry name" value="Remorin_C"/>
</dbReference>
<reference evidence="4 5" key="1">
    <citation type="submission" date="2024-05" db="EMBL/GenBank/DDBJ databases">
        <title>Haplotype-resolved chromosome-level genome assembly of Huyou (Citrus changshanensis).</title>
        <authorList>
            <person name="Miao C."/>
            <person name="Chen W."/>
            <person name="Wu Y."/>
            <person name="Wang L."/>
            <person name="Zhao S."/>
            <person name="Grierson D."/>
            <person name="Xu C."/>
            <person name="Chen K."/>
        </authorList>
    </citation>
    <scope>NUCLEOTIDE SEQUENCE [LARGE SCALE GENOMIC DNA]</scope>
    <source>
        <strain evidence="4">01-14</strain>
        <tissue evidence="4">Leaf</tissue>
    </source>
</reference>
<feature type="domain" description="Remorin C-terminal" evidence="3">
    <location>
        <begin position="294"/>
        <end position="397"/>
    </location>
</feature>
<feature type="region of interest" description="Disordered" evidence="2">
    <location>
        <begin position="364"/>
        <end position="388"/>
    </location>
</feature>
<comment type="similarity">
    <text evidence="1">Belongs to the remorin family.</text>
</comment>
<dbReference type="EMBL" id="JBCGBO010000007">
    <property type="protein sequence ID" value="KAK9189159.1"/>
    <property type="molecule type" value="Genomic_DNA"/>
</dbReference>
<feature type="compositionally biased region" description="Basic and acidic residues" evidence="2">
    <location>
        <begin position="198"/>
        <end position="212"/>
    </location>
</feature>
<sequence length="403" mass="45232">MDSLIKQVRVRFSSVGQGNPEEPISFKERRILLQKTQYFKGEKRTRNWLRRQFSRQMSGEFDPNTQMDHATAVAAAAYAINKSIEESRIPGQRKTSVVAPQPSMSRVKSKKKDALISNMSEQKKTSDGPDASLSKQKSKKDDTPIPITEPGRISKRFSEDIATTSLASPDREVPVTAAKDEGAPEKAIDPSPIKKTPTFRDELLKKSPDGTKPKRSPSKVTDPSPSSMKKAPTFADEVSNRTSSKKPEGDRPKIDLPPRSPGGTKSKPDIPPPIKPATPPTETKRQIPARPPTTETQADAWENAEMARIKERYEKLNETILSWEERKKKKARRKLDRAEGELEKRRVKALQKFRSDMESIDRIAGGARAQAQEKRRKAEFKAKEKANKIRTTGKIPATTCFCF</sequence>
<dbReference type="Pfam" id="PF03763">
    <property type="entry name" value="Remorin_C"/>
    <property type="match status" value="1"/>
</dbReference>
<dbReference type="PANTHER" id="PTHR31471:SF51">
    <property type="entry name" value="REMORIN FAMILY PROTEIN"/>
    <property type="match status" value="1"/>
</dbReference>
<name>A0AAP0M238_9ROSI</name>
<gene>
    <name evidence="4" type="ORF">WN944_020565</name>
</gene>
<feature type="compositionally biased region" description="Basic and acidic residues" evidence="2">
    <location>
        <begin position="169"/>
        <end position="188"/>
    </location>
</feature>
<evidence type="ECO:0000256" key="1">
    <source>
        <dbReference type="ARBA" id="ARBA00005711"/>
    </source>
</evidence>
<evidence type="ECO:0000313" key="5">
    <source>
        <dbReference type="Proteomes" id="UP001428341"/>
    </source>
</evidence>
<feature type="compositionally biased region" description="Polar residues" evidence="2">
    <location>
        <begin position="218"/>
        <end position="227"/>
    </location>
</feature>